<comment type="caution">
    <text evidence="7">The sequence shown here is derived from an EMBL/GenBank/DDBJ whole genome shotgun (WGS) entry which is preliminary data.</text>
</comment>
<accession>A0ABQ2NER1</accession>
<evidence type="ECO:0000313" key="7">
    <source>
        <dbReference type="EMBL" id="GGO92207.1"/>
    </source>
</evidence>
<proteinExistence type="inferred from homology"/>
<dbReference type="InterPro" id="IPR003439">
    <property type="entry name" value="ABC_transporter-like_ATP-bd"/>
</dbReference>
<gene>
    <name evidence="7" type="ORF">GCM10011584_28070</name>
</gene>
<evidence type="ECO:0000256" key="4">
    <source>
        <dbReference type="ARBA" id="ARBA00022840"/>
    </source>
</evidence>
<sequence>MAMIEARNLAKSYAGKAAVSGLSFDVRPGTVTGFLGPNGAGKSTTMRLMLGLDNGSGTCTFDGKPFTSYAQPMREVGALLEAKPFHPTRSARNHLRMLAAANRIPDSRVDEVLGLVGLHDVAGKKPSTFSLGMGQRLGLAAALLGDPHTLILDEPANGLDPQGIHWLRELLKALAADGRSVFVSSHLLSEMALMADELVVIGKGRMIANGPVADFTKMSVRNHVRVVTPQASELASLIGAKLAGVGSVQLAAAGELTVTGLDARAVGDLAFDNAIRVHELSTHQATLEEAFLEITGSSAEYNAHAPEQHAPKPPTTPQEGPR</sequence>
<dbReference type="PANTHER" id="PTHR43335">
    <property type="entry name" value="ABC TRANSPORTER, ATP-BINDING PROTEIN"/>
    <property type="match status" value="1"/>
</dbReference>
<dbReference type="PROSITE" id="PS50893">
    <property type="entry name" value="ABC_TRANSPORTER_2"/>
    <property type="match status" value="1"/>
</dbReference>
<keyword evidence="8" id="KW-1185">Reference proteome</keyword>
<reference evidence="8" key="1">
    <citation type="journal article" date="2019" name="Int. J. Syst. Evol. Microbiol.">
        <title>The Global Catalogue of Microorganisms (GCM) 10K type strain sequencing project: providing services to taxonomists for standard genome sequencing and annotation.</title>
        <authorList>
            <consortium name="The Broad Institute Genomics Platform"/>
            <consortium name="The Broad Institute Genome Sequencing Center for Infectious Disease"/>
            <person name="Wu L."/>
            <person name="Ma J."/>
        </authorList>
    </citation>
    <scope>NUCLEOTIDE SEQUENCE [LARGE SCALE GENOMIC DNA]</scope>
    <source>
        <strain evidence="8">CGMCC 4.7371</strain>
    </source>
</reference>
<organism evidence="7 8">
    <name type="scientific">Nocardioides phosphati</name>
    <dbReference type="NCBI Taxonomy" id="1867775"/>
    <lineage>
        <taxon>Bacteria</taxon>
        <taxon>Bacillati</taxon>
        <taxon>Actinomycetota</taxon>
        <taxon>Actinomycetes</taxon>
        <taxon>Propionibacteriales</taxon>
        <taxon>Nocardioidaceae</taxon>
        <taxon>Nocardioides</taxon>
    </lineage>
</organism>
<evidence type="ECO:0000256" key="2">
    <source>
        <dbReference type="ARBA" id="ARBA00022448"/>
    </source>
</evidence>
<evidence type="ECO:0000256" key="1">
    <source>
        <dbReference type="ARBA" id="ARBA00005417"/>
    </source>
</evidence>
<dbReference type="SMART" id="SM00382">
    <property type="entry name" value="AAA"/>
    <property type="match status" value="1"/>
</dbReference>
<evidence type="ECO:0000313" key="8">
    <source>
        <dbReference type="Proteomes" id="UP000655410"/>
    </source>
</evidence>
<comment type="similarity">
    <text evidence="1">Belongs to the ABC transporter superfamily.</text>
</comment>
<keyword evidence="3" id="KW-0547">Nucleotide-binding</keyword>
<dbReference type="SUPFAM" id="SSF52540">
    <property type="entry name" value="P-loop containing nucleoside triphosphate hydrolases"/>
    <property type="match status" value="1"/>
</dbReference>
<dbReference type="InterPro" id="IPR027417">
    <property type="entry name" value="P-loop_NTPase"/>
</dbReference>
<dbReference type="InterPro" id="IPR003593">
    <property type="entry name" value="AAA+_ATPase"/>
</dbReference>
<dbReference type="Proteomes" id="UP000655410">
    <property type="component" value="Unassembled WGS sequence"/>
</dbReference>
<protein>
    <submittedName>
        <fullName evidence="7">Multidrug ABC transporter ATP-binding protein</fullName>
    </submittedName>
</protein>
<name>A0ABQ2NER1_9ACTN</name>
<dbReference type="EMBL" id="BMNI01000008">
    <property type="protein sequence ID" value="GGO92207.1"/>
    <property type="molecule type" value="Genomic_DNA"/>
</dbReference>
<dbReference type="RefSeq" id="WP_188784654.1">
    <property type="nucleotide sequence ID" value="NZ_BMNI01000008.1"/>
</dbReference>
<feature type="domain" description="ABC transporter" evidence="6">
    <location>
        <begin position="4"/>
        <end position="228"/>
    </location>
</feature>
<evidence type="ECO:0000256" key="3">
    <source>
        <dbReference type="ARBA" id="ARBA00022741"/>
    </source>
</evidence>
<evidence type="ECO:0000256" key="5">
    <source>
        <dbReference type="SAM" id="MobiDB-lite"/>
    </source>
</evidence>
<feature type="region of interest" description="Disordered" evidence="5">
    <location>
        <begin position="300"/>
        <end position="322"/>
    </location>
</feature>
<dbReference type="Gene3D" id="3.40.50.300">
    <property type="entry name" value="P-loop containing nucleotide triphosphate hydrolases"/>
    <property type="match status" value="1"/>
</dbReference>
<keyword evidence="4 7" id="KW-0067">ATP-binding</keyword>
<keyword evidence="2" id="KW-0813">Transport</keyword>
<dbReference type="Pfam" id="PF00005">
    <property type="entry name" value="ABC_tran"/>
    <property type="match status" value="1"/>
</dbReference>
<evidence type="ECO:0000259" key="6">
    <source>
        <dbReference type="PROSITE" id="PS50893"/>
    </source>
</evidence>
<dbReference type="PANTHER" id="PTHR43335:SF4">
    <property type="entry name" value="ABC TRANSPORTER, ATP-BINDING PROTEIN"/>
    <property type="match status" value="1"/>
</dbReference>
<dbReference type="GO" id="GO:0005524">
    <property type="term" value="F:ATP binding"/>
    <property type="evidence" value="ECO:0007669"/>
    <property type="project" value="UniProtKB-KW"/>
</dbReference>